<proteinExistence type="predicted"/>
<reference evidence="1 2" key="1">
    <citation type="journal article" date="2018" name="Mol. Biol. Evol.">
        <title>Broad Genomic Sampling Reveals a Smut Pathogenic Ancestry of the Fungal Clade Ustilaginomycotina.</title>
        <authorList>
            <person name="Kijpornyongpan T."/>
            <person name="Mondo S.J."/>
            <person name="Barry K."/>
            <person name="Sandor L."/>
            <person name="Lee J."/>
            <person name="Lipzen A."/>
            <person name="Pangilinan J."/>
            <person name="LaButti K."/>
            <person name="Hainaut M."/>
            <person name="Henrissat B."/>
            <person name="Grigoriev I.V."/>
            <person name="Spatafora J.W."/>
            <person name="Aime M.C."/>
        </authorList>
    </citation>
    <scope>NUCLEOTIDE SEQUENCE [LARGE SCALE GENOMIC DNA]</scope>
    <source>
        <strain evidence="1 2">SA 807</strain>
    </source>
</reference>
<accession>A0ACD0NQP5</accession>
<organism evidence="1 2">
    <name type="scientific">Violaceomyces palustris</name>
    <dbReference type="NCBI Taxonomy" id="1673888"/>
    <lineage>
        <taxon>Eukaryota</taxon>
        <taxon>Fungi</taxon>
        <taxon>Dikarya</taxon>
        <taxon>Basidiomycota</taxon>
        <taxon>Ustilaginomycotina</taxon>
        <taxon>Ustilaginomycetes</taxon>
        <taxon>Violaceomycetales</taxon>
        <taxon>Violaceomycetaceae</taxon>
        <taxon>Violaceomyces</taxon>
    </lineage>
</organism>
<protein>
    <submittedName>
        <fullName evidence="1">Uncharacterized protein</fullName>
    </submittedName>
</protein>
<dbReference type="EMBL" id="KZ820265">
    <property type="protein sequence ID" value="PWN48124.1"/>
    <property type="molecule type" value="Genomic_DNA"/>
</dbReference>
<dbReference type="Proteomes" id="UP000245626">
    <property type="component" value="Unassembled WGS sequence"/>
</dbReference>
<name>A0ACD0NQP5_9BASI</name>
<gene>
    <name evidence="1" type="ORF">IE53DRAFT_211933</name>
</gene>
<evidence type="ECO:0000313" key="1">
    <source>
        <dbReference type="EMBL" id="PWN48124.1"/>
    </source>
</evidence>
<sequence>MLSLHLPHAGFASLRARFGFSFFFFLFTALFSDFSPPLFTRPECTEEGKRKDKRKPSGLFSDSGMIEPTELECEQTRDRPLWDDVGKRGKGEGRSGIFIFIFIFFEDSSFDGTSRSWKLVPFSPFSHLSTVAGFRIGWV</sequence>
<evidence type="ECO:0000313" key="2">
    <source>
        <dbReference type="Proteomes" id="UP000245626"/>
    </source>
</evidence>
<keyword evidence="2" id="KW-1185">Reference proteome</keyword>